<evidence type="ECO:0000256" key="3">
    <source>
        <dbReference type="ARBA" id="ARBA00022833"/>
    </source>
</evidence>
<dbReference type="Gene3D" id="1.10.220.160">
    <property type="match status" value="1"/>
</dbReference>
<evidence type="ECO:0000256" key="5">
    <source>
        <dbReference type="SAM" id="MobiDB-lite"/>
    </source>
</evidence>
<feature type="compositionally biased region" description="Basic and acidic residues" evidence="5">
    <location>
        <begin position="520"/>
        <end position="529"/>
    </location>
</feature>
<proteinExistence type="predicted"/>
<sequence length="547" mass="61448">MFLDHPNIQTEAPKPVKRGDVLLTSQPFVYLVNGTLKSLYCDFCLAKKPAGGLQRCSGCRLEHYCGRQCQAAAWRLHRMECRRLKRVSPRVPPDTARLMAKVILRLQSEGDGITEEIAPNFSRKFKDLMNHYSDIKKDSKRHEHFESLVGVLESFLVGMALPNEAELQGMFGRICVNSFSITDPDLNGVGTGVYLAGSIFDHSCEPNAFVAFDGKKLTCRALVDLPALDWTKIRISYIDVLNQRKERREDLLRRYYFLCDCVRCSRPEWQEEEVGPLRCSNSDCVAPIFIPEAPKENPELKNGPDTIDDMKSETKNPVPNANADDTEKIHPSDEDLSKENINEGKQCDGGGEDIREGESLTVACSKCGAFNPMTPEQLSVYRNVASFCKEQLDLCKDHYYLDLCEKGLEKATGVLHDLNIFLVKLRDAAFEASISLGRWEEASMYGLLNIEGLSHYYGRNHPSLGMVLLKLGKILVYVGRCSEAVGHLARAESILEKSYGTTNPVYTQQLMPMYSQARQEVQEEAERREGGRKKRGALSNTCAGPVR</sequence>
<dbReference type="Gene3D" id="6.10.140.2220">
    <property type="match status" value="1"/>
</dbReference>
<feature type="region of interest" description="Disordered" evidence="5">
    <location>
        <begin position="295"/>
        <end position="352"/>
    </location>
</feature>
<evidence type="ECO:0000259" key="6">
    <source>
        <dbReference type="PROSITE" id="PS50865"/>
    </source>
</evidence>
<dbReference type="Gene3D" id="1.25.40.970">
    <property type="match status" value="1"/>
</dbReference>
<keyword evidence="2 4" id="KW-0863">Zinc-finger</keyword>
<gene>
    <name evidence="7" type="primary">Smyd3</name>
    <name evidence="7" type="ORF">GWK47_035308</name>
</gene>
<dbReference type="OrthoDB" id="265717at2759"/>
<keyword evidence="8" id="KW-1185">Reference proteome</keyword>
<dbReference type="PROSITE" id="PS01360">
    <property type="entry name" value="ZF_MYND_1"/>
    <property type="match status" value="1"/>
</dbReference>
<accession>A0A8J5D2G6</accession>
<dbReference type="InterPro" id="IPR046341">
    <property type="entry name" value="SET_dom_sf"/>
</dbReference>
<reference evidence="7" key="1">
    <citation type="submission" date="2020-07" db="EMBL/GenBank/DDBJ databases">
        <title>The High-quality genome of the commercially important snow crab, Chionoecetes opilio.</title>
        <authorList>
            <person name="Jeong J.-H."/>
            <person name="Ryu S."/>
        </authorList>
    </citation>
    <scope>NUCLEOTIDE SEQUENCE</scope>
    <source>
        <strain evidence="7">MADBK_172401_WGS</strain>
        <tissue evidence="7">Digestive gland</tissue>
    </source>
</reference>
<dbReference type="AlphaFoldDB" id="A0A8J5D2G6"/>
<dbReference type="Gene3D" id="1.25.40.10">
    <property type="entry name" value="Tetratricopeptide repeat domain"/>
    <property type="match status" value="1"/>
</dbReference>
<evidence type="ECO:0000313" key="8">
    <source>
        <dbReference type="Proteomes" id="UP000770661"/>
    </source>
</evidence>
<dbReference type="SUPFAM" id="SSF82199">
    <property type="entry name" value="SET domain"/>
    <property type="match status" value="1"/>
</dbReference>
<dbReference type="InterPro" id="IPR002893">
    <property type="entry name" value="Znf_MYND"/>
</dbReference>
<feature type="compositionally biased region" description="Polar residues" evidence="5">
    <location>
        <begin position="538"/>
        <end position="547"/>
    </location>
</feature>
<dbReference type="InterPro" id="IPR050869">
    <property type="entry name" value="H3K4_H4K5_MeTrfase"/>
</dbReference>
<dbReference type="PANTHER" id="PTHR12197">
    <property type="entry name" value="HISTONE-LYSINE N-METHYLTRANSFERASE SMYD"/>
    <property type="match status" value="1"/>
</dbReference>
<dbReference type="EMBL" id="JACEEZ010003698">
    <property type="protein sequence ID" value="KAG0727112.1"/>
    <property type="molecule type" value="Genomic_DNA"/>
</dbReference>
<organism evidence="7 8">
    <name type="scientific">Chionoecetes opilio</name>
    <name type="common">Atlantic snow crab</name>
    <name type="synonym">Cancer opilio</name>
    <dbReference type="NCBI Taxonomy" id="41210"/>
    <lineage>
        <taxon>Eukaryota</taxon>
        <taxon>Metazoa</taxon>
        <taxon>Ecdysozoa</taxon>
        <taxon>Arthropoda</taxon>
        <taxon>Crustacea</taxon>
        <taxon>Multicrustacea</taxon>
        <taxon>Malacostraca</taxon>
        <taxon>Eumalacostraca</taxon>
        <taxon>Eucarida</taxon>
        <taxon>Decapoda</taxon>
        <taxon>Pleocyemata</taxon>
        <taxon>Brachyura</taxon>
        <taxon>Eubrachyura</taxon>
        <taxon>Majoidea</taxon>
        <taxon>Majidae</taxon>
        <taxon>Chionoecetes</taxon>
    </lineage>
</organism>
<protein>
    <submittedName>
        <fullName evidence="7">Histone-lysine N-methyltransferase SMYD3</fullName>
    </submittedName>
</protein>
<dbReference type="GO" id="GO:0005634">
    <property type="term" value="C:nucleus"/>
    <property type="evidence" value="ECO:0007669"/>
    <property type="project" value="TreeGrafter"/>
</dbReference>
<evidence type="ECO:0000256" key="4">
    <source>
        <dbReference type="PROSITE-ProRule" id="PRU00134"/>
    </source>
</evidence>
<name>A0A8J5D2G6_CHIOP</name>
<dbReference type="InterPro" id="IPR011990">
    <property type="entry name" value="TPR-like_helical_dom_sf"/>
</dbReference>
<evidence type="ECO:0000313" key="7">
    <source>
        <dbReference type="EMBL" id="KAG0727112.1"/>
    </source>
</evidence>
<feature type="compositionally biased region" description="Basic and acidic residues" evidence="5">
    <location>
        <begin position="325"/>
        <end position="352"/>
    </location>
</feature>
<dbReference type="GO" id="GO:0008270">
    <property type="term" value="F:zinc ion binding"/>
    <property type="evidence" value="ECO:0007669"/>
    <property type="project" value="UniProtKB-KW"/>
</dbReference>
<dbReference type="PROSITE" id="PS50865">
    <property type="entry name" value="ZF_MYND_2"/>
    <property type="match status" value="1"/>
</dbReference>
<dbReference type="SUPFAM" id="SSF144232">
    <property type="entry name" value="HIT/MYND zinc finger-like"/>
    <property type="match status" value="1"/>
</dbReference>
<dbReference type="Gene3D" id="2.170.270.10">
    <property type="entry name" value="SET domain"/>
    <property type="match status" value="1"/>
</dbReference>
<dbReference type="Proteomes" id="UP000770661">
    <property type="component" value="Unassembled WGS sequence"/>
</dbReference>
<evidence type="ECO:0000256" key="2">
    <source>
        <dbReference type="ARBA" id="ARBA00022771"/>
    </source>
</evidence>
<dbReference type="PANTHER" id="PTHR12197:SF251">
    <property type="entry name" value="EG:BACR7C10.4 PROTEIN"/>
    <property type="match status" value="1"/>
</dbReference>
<keyword evidence="3" id="KW-0862">Zinc</keyword>
<keyword evidence="1" id="KW-0479">Metal-binding</keyword>
<evidence type="ECO:0000256" key="1">
    <source>
        <dbReference type="ARBA" id="ARBA00022723"/>
    </source>
</evidence>
<dbReference type="Pfam" id="PF01753">
    <property type="entry name" value="zf-MYND"/>
    <property type="match status" value="1"/>
</dbReference>
<feature type="region of interest" description="Disordered" evidence="5">
    <location>
        <begin position="517"/>
        <end position="547"/>
    </location>
</feature>
<feature type="domain" description="MYND-type" evidence="6">
    <location>
        <begin position="41"/>
        <end position="81"/>
    </location>
</feature>
<comment type="caution">
    <text evidence="7">The sequence shown here is derived from an EMBL/GenBank/DDBJ whole genome shotgun (WGS) entry which is preliminary data.</text>
</comment>